<organism evidence="1">
    <name type="scientific">Sesamum radiatum</name>
    <name type="common">Black benniseed</name>
    <dbReference type="NCBI Taxonomy" id="300843"/>
    <lineage>
        <taxon>Eukaryota</taxon>
        <taxon>Viridiplantae</taxon>
        <taxon>Streptophyta</taxon>
        <taxon>Embryophyta</taxon>
        <taxon>Tracheophyta</taxon>
        <taxon>Spermatophyta</taxon>
        <taxon>Magnoliopsida</taxon>
        <taxon>eudicotyledons</taxon>
        <taxon>Gunneridae</taxon>
        <taxon>Pentapetalae</taxon>
        <taxon>asterids</taxon>
        <taxon>lamiids</taxon>
        <taxon>Lamiales</taxon>
        <taxon>Pedaliaceae</taxon>
        <taxon>Sesamum</taxon>
    </lineage>
</organism>
<dbReference type="EMBL" id="JACGWJ010000015">
    <property type="protein sequence ID" value="KAL0367215.1"/>
    <property type="molecule type" value="Genomic_DNA"/>
</dbReference>
<comment type="caution">
    <text evidence="1">The sequence shown here is derived from an EMBL/GenBank/DDBJ whole genome shotgun (WGS) entry which is preliminary data.</text>
</comment>
<sequence length="88" mass="9994">MLGLTQSSYIEKVLKRFTMSKRLLPSMRHGIKLSKKQSPKTDEELKRMSNMYIPYASAVGSIQYAVQCNELISDMRWGGALGRGQEHS</sequence>
<proteinExistence type="predicted"/>
<accession>A0AAW2QHH9</accession>
<gene>
    <name evidence="1" type="ORF">Sradi_3611600</name>
</gene>
<protein>
    <submittedName>
        <fullName evidence="1">Uncharacterized protein</fullName>
    </submittedName>
</protein>
<dbReference type="AlphaFoldDB" id="A0AAW2QHH9"/>
<name>A0AAW2QHH9_SESRA</name>
<reference evidence="1" key="2">
    <citation type="journal article" date="2024" name="Plant">
        <title>Genomic evolution and insights into agronomic trait innovations of Sesamum species.</title>
        <authorList>
            <person name="Miao H."/>
            <person name="Wang L."/>
            <person name="Qu L."/>
            <person name="Liu H."/>
            <person name="Sun Y."/>
            <person name="Le M."/>
            <person name="Wang Q."/>
            <person name="Wei S."/>
            <person name="Zheng Y."/>
            <person name="Lin W."/>
            <person name="Duan Y."/>
            <person name="Cao H."/>
            <person name="Xiong S."/>
            <person name="Wang X."/>
            <person name="Wei L."/>
            <person name="Li C."/>
            <person name="Ma Q."/>
            <person name="Ju M."/>
            <person name="Zhao R."/>
            <person name="Li G."/>
            <person name="Mu C."/>
            <person name="Tian Q."/>
            <person name="Mei H."/>
            <person name="Zhang T."/>
            <person name="Gao T."/>
            <person name="Zhang H."/>
        </authorList>
    </citation>
    <scope>NUCLEOTIDE SEQUENCE</scope>
    <source>
        <strain evidence="1">G02</strain>
    </source>
</reference>
<reference evidence="1" key="1">
    <citation type="submission" date="2020-06" db="EMBL/GenBank/DDBJ databases">
        <authorList>
            <person name="Li T."/>
            <person name="Hu X."/>
            <person name="Zhang T."/>
            <person name="Song X."/>
            <person name="Zhang H."/>
            <person name="Dai N."/>
            <person name="Sheng W."/>
            <person name="Hou X."/>
            <person name="Wei L."/>
        </authorList>
    </citation>
    <scope>NUCLEOTIDE SEQUENCE</scope>
    <source>
        <strain evidence="1">G02</strain>
        <tissue evidence="1">Leaf</tissue>
    </source>
</reference>
<evidence type="ECO:0000313" key="1">
    <source>
        <dbReference type="EMBL" id="KAL0367215.1"/>
    </source>
</evidence>